<dbReference type="InterPro" id="IPR021109">
    <property type="entry name" value="Peptidase_aspartic_dom_sf"/>
</dbReference>
<organism evidence="2 3">
    <name type="scientific">Flavobacterium soyae</name>
    <dbReference type="NCBI Taxonomy" id="2903098"/>
    <lineage>
        <taxon>Bacteria</taxon>
        <taxon>Pseudomonadati</taxon>
        <taxon>Bacteroidota</taxon>
        <taxon>Flavobacteriia</taxon>
        <taxon>Flavobacteriales</taxon>
        <taxon>Flavobacteriaceae</taxon>
        <taxon>Flavobacterium</taxon>
    </lineage>
</organism>
<keyword evidence="1" id="KW-1133">Transmembrane helix</keyword>
<name>A0ABZ2UD63_9FLAO</name>
<keyword evidence="1" id="KW-0472">Membrane</keyword>
<keyword evidence="1" id="KW-0812">Transmembrane</keyword>
<evidence type="ECO:0008006" key="4">
    <source>
        <dbReference type="Google" id="ProtNLM"/>
    </source>
</evidence>
<sequence>MKIIKKIVQAFLVLIVFSLIVGYFYFDRKFSPSENYLKVSGNVENVSIKWVSDEGNPYAALLLPVQIKGLKKTFYMQLDFGSPVTIFYKKSLQSVQEKFAKQIELKEKQEDILLDFKIKNLNISSENFQLLNYGKKVDLQNPDSVDIIGTIGTDLLEKRTVSLDFRNNTCAFTENEIENGFTKFEFKKRKLLFTAKIENQDLKLLYDSGTSGYELIINKEEWQKYKLKNSKLKVEKGNSWENLLTVISAPANKEMQFGGTQLKISEVTYIEGVSKMQTFLMKSSGMQGMIGNKIFLNHKLIIDCKNERFRVE</sequence>
<accession>A0ABZ2UD63</accession>
<reference evidence="2 3" key="1">
    <citation type="submission" date="2024-03" db="EMBL/GenBank/DDBJ databases">
        <title>Flavobacterium soyae.</title>
        <authorList>
            <person name="Zheng W."/>
        </authorList>
    </citation>
    <scope>NUCLEOTIDE SEQUENCE [LARGE SCALE GENOMIC DNA]</scope>
    <source>
        <strain evidence="2 3">55</strain>
    </source>
</reference>
<proteinExistence type="predicted"/>
<evidence type="ECO:0000313" key="3">
    <source>
        <dbReference type="Proteomes" id="UP001623852"/>
    </source>
</evidence>
<dbReference type="Proteomes" id="UP001623852">
    <property type="component" value="Chromosome"/>
</dbReference>
<dbReference type="EMBL" id="CP150845">
    <property type="protein sequence ID" value="WYZ18741.1"/>
    <property type="molecule type" value="Genomic_DNA"/>
</dbReference>
<feature type="transmembrane region" description="Helical" evidence="1">
    <location>
        <begin position="7"/>
        <end position="26"/>
    </location>
</feature>
<dbReference type="Gene3D" id="2.40.70.10">
    <property type="entry name" value="Acid Proteases"/>
    <property type="match status" value="1"/>
</dbReference>
<protein>
    <recommendedName>
        <fullName evidence="4">Aspartyl protease</fullName>
    </recommendedName>
</protein>
<evidence type="ECO:0000313" key="2">
    <source>
        <dbReference type="EMBL" id="WYZ18741.1"/>
    </source>
</evidence>
<dbReference type="RefSeq" id="WP_406843595.1">
    <property type="nucleotide sequence ID" value="NZ_CP150845.1"/>
</dbReference>
<evidence type="ECO:0000256" key="1">
    <source>
        <dbReference type="SAM" id="Phobius"/>
    </source>
</evidence>
<gene>
    <name evidence="2" type="ORF">AABD74_16395</name>
</gene>
<keyword evidence="3" id="KW-1185">Reference proteome</keyword>